<dbReference type="GO" id="GO:0006508">
    <property type="term" value="P:proteolysis"/>
    <property type="evidence" value="ECO:0007669"/>
    <property type="project" value="InterPro"/>
</dbReference>
<dbReference type="AlphaFoldDB" id="A0A0D9VF56"/>
<evidence type="ECO:0000313" key="3">
    <source>
        <dbReference type="Proteomes" id="UP000032180"/>
    </source>
</evidence>
<accession>A0A0D9VF56</accession>
<evidence type="ECO:0000313" key="2">
    <source>
        <dbReference type="EnsemblPlants" id="LPERR02G11280.1"/>
    </source>
</evidence>
<reference evidence="3" key="2">
    <citation type="submission" date="2013-12" db="EMBL/GenBank/DDBJ databases">
        <authorList>
            <person name="Yu Y."/>
            <person name="Lee S."/>
            <person name="de Baynast K."/>
            <person name="Wissotski M."/>
            <person name="Liu L."/>
            <person name="Talag J."/>
            <person name="Goicoechea J."/>
            <person name="Angelova A."/>
            <person name="Jetty R."/>
            <person name="Kudrna D."/>
            <person name="Golser W."/>
            <person name="Rivera L."/>
            <person name="Zhang J."/>
            <person name="Wing R."/>
        </authorList>
    </citation>
    <scope>NUCLEOTIDE SEQUENCE</scope>
</reference>
<name>A0A0D9VF56_9ORYZ</name>
<keyword evidence="3" id="KW-1185">Reference proteome</keyword>
<dbReference type="EnsemblPlants" id="LPERR02G11280.1">
    <property type="protein sequence ID" value="LPERR02G11280.1"/>
    <property type="gene ID" value="LPERR02G11280"/>
</dbReference>
<evidence type="ECO:0000256" key="1">
    <source>
        <dbReference type="SAM" id="MobiDB-lite"/>
    </source>
</evidence>
<dbReference type="HOGENOM" id="CLU_2112403_0_0_1"/>
<reference evidence="2" key="3">
    <citation type="submission" date="2015-04" db="UniProtKB">
        <authorList>
            <consortium name="EnsemblPlants"/>
        </authorList>
    </citation>
    <scope>IDENTIFICATION</scope>
</reference>
<dbReference type="Gramene" id="LPERR02G11280.1">
    <property type="protein sequence ID" value="LPERR02G11280.1"/>
    <property type="gene ID" value="LPERR02G11280"/>
</dbReference>
<dbReference type="InterPro" id="IPR001969">
    <property type="entry name" value="Aspartic_peptidase_AS"/>
</dbReference>
<dbReference type="PROSITE" id="PS00141">
    <property type="entry name" value="ASP_PROTEASE"/>
    <property type="match status" value="1"/>
</dbReference>
<sequence length="115" mass="12067">MTSQLVLVPQLGMEESVSNARNPGFLGMDVVFLVTMKEDEDQGSANPEGEFSTPPASPRDQQQSEPTASLHALGALGADGTTFTLHVTFGTTQVTALVDSGSTTTFISPVVIRKA</sequence>
<dbReference type="GO" id="GO:0004190">
    <property type="term" value="F:aspartic-type endopeptidase activity"/>
    <property type="evidence" value="ECO:0007669"/>
    <property type="project" value="InterPro"/>
</dbReference>
<feature type="region of interest" description="Disordered" evidence="1">
    <location>
        <begin position="37"/>
        <end position="67"/>
    </location>
</feature>
<dbReference type="Proteomes" id="UP000032180">
    <property type="component" value="Chromosome 2"/>
</dbReference>
<proteinExistence type="predicted"/>
<reference evidence="2 3" key="1">
    <citation type="submission" date="2012-08" db="EMBL/GenBank/DDBJ databases">
        <title>Oryza genome evolution.</title>
        <authorList>
            <person name="Wing R.A."/>
        </authorList>
    </citation>
    <scope>NUCLEOTIDE SEQUENCE</scope>
</reference>
<protein>
    <submittedName>
        <fullName evidence="2">Uncharacterized protein</fullName>
    </submittedName>
</protein>
<organism evidence="2 3">
    <name type="scientific">Leersia perrieri</name>
    <dbReference type="NCBI Taxonomy" id="77586"/>
    <lineage>
        <taxon>Eukaryota</taxon>
        <taxon>Viridiplantae</taxon>
        <taxon>Streptophyta</taxon>
        <taxon>Embryophyta</taxon>
        <taxon>Tracheophyta</taxon>
        <taxon>Spermatophyta</taxon>
        <taxon>Magnoliopsida</taxon>
        <taxon>Liliopsida</taxon>
        <taxon>Poales</taxon>
        <taxon>Poaceae</taxon>
        <taxon>BOP clade</taxon>
        <taxon>Oryzoideae</taxon>
        <taxon>Oryzeae</taxon>
        <taxon>Oryzinae</taxon>
        <taxon>Leersia</taxon>
    </lineage>
</organism>